<dbReference type="Proteomes" id="UP000499080">
    <property type="component" value="Unassembled WGS sequence"/>
</dbReference>
<dbReference type="SUPFAM" id="SSF56219">
    <property type="entry name" value="DNase I-like"/>
    <property type="match status" value="1"/>
</dbReference>
<dbReference type="EMBL" id="BGPR01004712">
    <property type="protein sequence ID" value="GBN02575.1"/>
    <property type="molecule type" value="Genomic_DNA"/>
</dbReference>
<keyword evidence="2" id="KW-1185">Reference proteome</keyword>
<accession>A0A4Y2KJR7</accession>
<evidence type="ECO:0000313" key="2">
    <source>
        <dbReference type="Proteomes" id="UP000499080"/>
    </source>
</evidence>
<reference evidence="1 2" key="1">
    <citation type="journal article" date="2019" name="Sci. Rep.">
        <title>Orb-weaving spider Araneus ventricosus genome elucidates the spidroin gene catalogue.</title>
        <authorList>
            <person name="Kono N."/>
            <person name="Nakamura H."/>
            <person name="Ohtoshi R."/>
            <person name="Moran D.A.P."/>
            <person name="Shinohara A."/>
            <person name="Yoshida Y."/>
            <person name="Fujiwara M."/>
            <person name="Mori M."/>
            <person name="Tomita M."/>
            <person name="Arakawa K."/>
        </authorList>
    </citation>
    <scope>NUCLEOTIDE SEQUENCE [LARGE SCALE GENOMIC DNA]</scope>
</reference>
<organism evidence="1 2">
    <name type="scientific">Araneus ventricosus</name>
    <name type="common">Orbweaver spider</name>
    <name type="synonym">Epeira ventricosa</name>
    <dbReference type="NCBI Taxonomy" id="182803"/>
    <lineage>
        <taxon>Eukaryota</taxon>
        <taxon>Metazoa</taxon>
        <taxon>Ecdysozoa</taxon>
        <taxon>Arthropoda</taxon>
        <taxon>Chelicerata</taxon>
        <taxon>Arachnida</taxon>
        <taxon>Araneae</taxon>
        <taxon>Araneomorphae</taxon>
        <taxon>Entelegynae</taxon>
        <taxon>Araneoidea</taxon>
        <taxon>Araneidae</taxon>
        <taxon>Araneus</taxon>
    </lineage>
</organism>
<sequence>MATLISWNCRGFMNKSSDLKDIINKHNPACFALQETYLKTDKHYIRNYEIFSKHHIQDRASVGVALLAASHIPSMSLNLNTNLQAVAPLRGTSSLDVTGFTTPRYSSVFFSFRFCLPLSFLLFSSFPRG</sequence>
<dbReference type="OrthoDB" id="6461748at2759"/>
<proteinExistence type="predicted"/>
<dbReference type="Gene3D" id="3.60.10.10">
    <property type="entry name" value="Endonuclease/exonuclease/phosphatase"/>
    <property type="match status" value="1"/>
</dbReference>
<comment type="caution">
    <text evidence="1">The sequence shown here is derived from an EMBL/GenBank/DDBJ whole genome shotgun (WGS) entry which is preliminary data.</text>
</comment>
<gene>
    <name evidence="1" type="ORF">AVEN_89537_1</name>
</gene>
<dbReference type="AlphaFoldDB" id="A0A4Y2KJR7"/>
<evidence type="ECO:0008006" key="3">
    <source>
        <dbReference type="Google" id="ProtNLM"/>
    </source>
</evidence>
<evidence type="ECO:0000313" key="1">
    <source>
        <dbReference type="EMBL" id="GBN02575.1"/>
    </source>
</evidence>
<protein>
    <recommendedName>
        <fullName evidence="3">Endonuclease/exonuclease/phosphatase domain-containing protein</fullName>
    </recommendedName>
</protein>
<dbReference type="InterPro" id="IPR036691">
    <property type="entry name" value="Endo/exonu/phosph_ase_sf"/>
</dbReference>
<name>A0A4Y2KJR7_ARAVE</name>